<keyword evidence="3" id="KW-1185">Reference proteome</keyword>
<comment type="caution">
    <text evidence="2">The sequence shown here is derived from an EMBL/GenBank/DDBJ whole genome shotgun (WGS) entry which is preliminary data.</text>
</comment>
<accession>A0ABW4MK48</accession>
<keyword evidence="1" id="KW-0472">Membrane</keyword>
<protein>
    <recommendedName>
        <fullName evidence="4">ATP synthase F0 subunit 8</fullName>
    </recommendedName>
</protein>
<name>A0ABW4MK48_9BACI</name>
<dbReference type="Proteomes" id="UP001597227">
    <property type="component" value="Unassembled WGS sequence"/>
</dbReference>
<dbReference type="EMBL" id="JBHUEK010000008">
    <property type="protein sequence ID" value="MFD1778278.1"/>
    <property type="molecule type" value="Genomic_DNA"/>
</dbReference>
<keyword evidence="1" id="KW-0812">Transmembrane</keyword>
<keyword evidence="1" id="KW-1133">Transmembrane helix</keyword>
<evidence type="ECO:0000313" key="2">
    <source>
        <dbReference type="EMBL" id="MFD1778278.1"/>
    </source>
</evidence>
<proteinExistence type="predicted"/>
<sequence>MPLWGWMLVFFGGLLLVGFVADLISKKKRSTDSRSIQNQVDEVKNNQTDYHNFL</sequence>
<dbReference type="RefSeq" id="WP_180271521.1">
    <property type="nucleotide sequence ID" value="NZ_JBHUEK010000008.1"/>
</dbReference>
<gene>
    <name evidence="2" type="ORF">ACFSFW_06330</name>
</gene>
<reference evidence="3" key="1">
    <citation type="journal article" date="2019" name="Int. J. Syst. Evol. Microbiol.">
        <title>The Global Catalogue of Microorganisms (GCM) 10K type strain sequencing project: providing services to taxonomists for standard genome sequencing and annotation.</title>
        <authorList>
            <consortium name="The Broad Institute Genomics Platform"/>
            <consortium name="The Broad Institute Genome Sequencing Center for Infectious Disease"/>
            <person name="Wu L."/>
            <person name="Ma J."/>
        </authorList>
    </citation>
    <scope>NUCLEOTIDE SEQUENCE [LARGE SCALE GENOMIC DNA]</scope>
    <source>
        <strain evidence="3">CCUG 15531</strain>
    </source>
</reference>
<evidence type="ECO:0000313" key="3">
    <source>
        <dbReference type="Proteomes" id="UP001597227"/>
    </source>
</evidence>
<evidence type="ECO:0008006" key="4">
    <source>
        <dbReference type="Google" id="ProtNLM"/>
    </source>
</evidence>
<organism evidence="2 3">
    <name type="scientific">Fredinandcohnia salidurans</name>
    <dbReference type="NCBI Taxonomy" id="2595041"/>
    <lineage>
        <taxon>Bacteria</taxon>
        <taxon>Bacillati</taxon>
        <taxon>Bacillota</taxon>
        <taxon>Bacilli</taxon>
        <taxon>Bacillales</taxon>
        <taxon>Bacillaceae</taxon>
        <taxon>Fredinandcohnia</taxon>
    </lineage>
</organism>
<feature type="transmembrane region" description="Helical" evidence="1">
    <location>
        <begin position="6"/>
        <end position="24"/>
    </location>
</feature>
<evidence type="ECO:0000256" key="1">
    <source>
        <dbReference type="SAM" id="Phobius"/>
    </source>
</evidence>